<name>A0A6J1BD88_9ROSI</name>
<dbReference type="AlphaFoldDB" id="A0A6J1BD88"/>
<dbReference type="RefSeq" id="XP_021297497.1">
    <property type="nucleotide sequence ID" value="XM_021441822.1"/>
</dbReference>
<dbReference type="GeneID" id="110426582"/>
<gene>
    <name evidence="2" type="primary">LOC110426582</name>
</gene>
<evidence type="ECO:0000313" key="2">
    <source>
        <dbReference type="RefSeq" id="XP_021297497.1"/>
    </source>
</evidence>
<proteinExistence type="predicted"/>
<dbReference type="Proteomes" id="UP000504621">
    <property type="component" value="Unplaced"/>
</dbReference>
<protein>
    <submittedName>
        <fullName evidence="2">Uncharacterized protein LOC110426582</fullName>
    </submittedName>
</protein>
<sequence length="132" mass="15208">MERICHALGALSTKSITLASFHLEDVAQQCIISYMWGKPNDAGPFGWKEFDKAFMDRYALYLVSTEEMKVNWFVARLSEYLFRAIAPQRFDSYSDVMDYARLIEGHSMEARTLREGTGKSKTEGQISQRNFC</sequence>
<organism evidence="1 2">
    <name type="scientific">Herrania umbratica</name>
    <dbReference type="NCBI Taxonomy" id="108875"/>
    <lineage>
        <taxon>Eukaryota</taxon>
        <taxon>Viridiplantae</taxon>
        <taxon>Streptophyta</taxon>
        <taxon>Embryophyta</taxon>
        <taxon>Tracheophyta</taxon>
        <taxon>Spermatophyta</taxon>
        <taxon>Magnoliopsida</taxon>
        <taxon>eudicotyledons</taxon>
        <taxon>Gunneridae</taxon>
        <taxon>Pentapetalae</taxon>
        <taxon>rosids</taxon>
        <taxon>malvids</taxon>
        <taxon>Malvales</taxon>
        <taxon>Malvaceae</taxon>
        <taxon>Byttnerioideae</taxon>
        <taxon>Herrania</taxon>
    </lineage>
</organism>
<evidence type="ECO:0000313" key="1">
    <source>
        <dbReference type="Proteomes" id="UP000504621"/>
    </source>
</evidence>
<keyword evidence="1" id="KW-1185">Reference proteome</keyword>
<accession>A0A6J1BD88</accession>
<reference evidence="2" key="1">
    <citation type="submission" date="2025-08" db="UniProtKB">
        <authorList>
            <consortium name="RefSeq"/>
        </authorList>
    </citation>
    <scope>IDENTIFICATION</scope>
    <source>
        <tissue evidence="2">Leaf</tissue>
    </source>
</reference>